<keyword evidence="7" id="KW-0067">ATP-binding</keyword>
<dbReference type="Pfam" id="PF01381">
    <property type="entry name" value="HTH_3"/>
    <property type="match status" value="1"/>
</dbReference>
<dbReference type="InterPro" id="IPR002934">
    <property type="entry name" value="Polymerase_NTP_transf_dom"/>
</dbReference>
<dbReference type="InterPro" id="IPR001387">
    <property type="entry name" value="Cro/C1-type_HTH"/>
</dbReference>
<evidence type="ECO:0000256" key="4">
    <source>
        <dbReference type="ARBA" id="ARBA00022695"/>
    </source>
</evidence>
<dbReference type="SUPFAM" id="SSF47413">
    <property type="entry name" value="lambda repressor-like DNA-binding domains"/>
    <property type="match status" value="1"/>
</dbReference>
<dbReference type="PANTHER" id="PTHR33571:SF12">
    <property type="entry name" value="BSL3053 PROTEIN"/>
    <property type="match status" value="1"/>
</dbReference>
<feature type="domain" description="HTH cro/C1-type" evidence="11">
    <location>
        <begin position="3"/>
        <end position="50"/>
    </location>
</feature>
<evidence type="ECO:0000256" key="10">
    <source>
        <dbReference type="SAM" id="MobiDB-lite"/>
    </source>
</evidence>
<comment type="similarity">
    <text evidence="9">Belongs to the MntA antitoxin family.</text>
</comment>
<dbReference type="CDD" id="cd05403">
    <property type="entry name" value="NT_KNTase_like"/>
    <property type="match status" value="1"/>
</dbReference>
<comment type="caution">
    <text evidence="12">The sequence shown here is derived from an EMBL/GenBank/DDBJ whole genome shotgun (WGS) entry which is preliminary data.</text>
</comment>
<dbReference type="GO" id="GO:0046872">
    <property type="term" value="F:metal ion binding"/>
    <property type="evidence" value="ECO:0007669"/>
    <property type="project" value="UniProtKB-KW"/>
</dbReference>
<evidence type="ECO:0000256" key="5">
    <source>
        <dbReference type="ARBA" id="ARBA00022723"/>
    </source>
</evidence>
<name>A0A511J861_9CELL</name>
<keyword evidence="8" id="KW-0460">Magnesium</keyword>
<evidence type="ECO:0000256" key="6">
    <source>
        <dbReference type="ARBA" id="ARBA00022741"/>
    </source>
</evidence>
<dbReference type="GO" id="GO:0003677">
    <property type="term" value="F:DNA binding"/>
    <property type="evidence" value="ECO:0007669"/>
    <property type="project" value="InterPro"/>
</dbReference>
<sequence>MDISRQRRELDLTQAELARLSGVPQPNISAHETGRRPLGPVQLSRVEAALRPRPSRALSTHRDEVLAIVGRLGGSNVRVFGSTATGTDTPESDLDLLVDAAPETSLIDIMRMEIGLEDLLGVPVDVVHDDGQGPVVEHARATARAL</sequence>
<dbReference type="InterPro" id="IPR052038">
    <property type="entry name" value="Type-VII_TA_antitoxin"/>
</dbReference>
<feature type="region of interest" description="Disordered" evidence="10">
    <location>
        <begin position="21"/>
        <end position="41"/>
    </location>
</feature>
<keyword evidence="6" id="KW-0547">Nucleotide-binding</keyword>
<keyword evidence="5" id="KW-0479">Metal-binding</keyword>
<reference evidence="12 13" key="1">
    <citation type="submission" date="2019-07" db="EMBL/GenBank/DDBJ databases">
        <title>Whole genome shotgun sequence of Cellulomonas composti NBRC 100758.</title>
        <authorList>
            <person name="Hosoyama A."/>
            <person name="Uohara A."/>
            <person name="Ohji S."/>
            <person name="Ichikawa N."/>
        </authorList>
    </citation>
    <scope>NUCLEOTIDE SEQUENCE [LARGE SCALE GENOMIC DNA]</scope>
    <source>
        <strain evidence="12 13">NBRC 100758</strain>
    </source>
</reference>
<evidence type="ECO:0000256" key="8">
    <source>
        <dbReference type="ARBA" id="ARBA00022842"/>
    </source>
</evidence>
<keyword evidence="4" id="KW-0548">Nucleotidyltransferase</keyword>
<dbReference type="PANTHER" id="PTHR33571">
    <property type="entry name" value="SSL8005 PROTEIN"/>
    <property type="match status" value="1"/>
</dbReference>
<dbReference type="SMART" id="SM00530">
    <property type="entry name" value="HTH_XRE"/>
    <property type="match status" value="1"/>
</dbReference>
<dbReference type="CDD" id="cd00093">
    <property type="entry name" value="HTH_XRE"/>
    <property type="match status" value="1"/>
</dbReference>
<evidence type="ECO:0000256" key="7">
    <source>
        <dbReference type="ARBA" id="ARBA00022840"/>
    </source>
</evidence>
<dbReference type="SUPFAM" id="SSF81301">
    <property type="entry name" value="Nucleotidyltransferase"/>
    <property type="match status" value="1"/>
</dbReference>
<organism evidence="12 13">
    <name type="scientific">Cellulomonas composti</name>
    <dbReference type="NCBI Taxonomy" id="266130"/>
    <lineage>
        <taxon>Bacteria</taxon>
        <taxon>Bacillati</taxon>
        <taxon>Actinomycetota</taxon>
        <taxon>Actinomycetes</taxon>
        <taxon>Micrococcales</taxon>
        <taxon>Cellulomonadaceae</taxon>
        <taxon>Cellulomonas</taxon>
    </lineage>
</organism>
<gene>
    <name evidence="12" type="ORF">CCO02nite_05670</name>
</gene>
<dbReference type="InterPro" id="IPR010982">
    <property type="entry name" value="Lambda_DNA-bd_dom_sf"/>
</dbReference>
<dbReference type="Proteomes" id="UP000321720">
    <property type="component" value="Unassembled WGS sequence"/>
</dbReference>
<evidence type="ECO:0000256" key="1">
    <source>
        <dbReference type="ARBA" id="ARBA00001946"/>
    </source>
</evidence>
<dbReference type="Gene3D" id="3.30.460.10">
    <property type="entry name" value="Beta Polymerase, domain 2"/>
    <property type="match status" value="1"/>
</dbReference>
<dbReference type="GO" id="GO:0016779">
    <property type="term" value="F:nucleotidyltransferase activity"/>
    <property type="evidence" value="ECO:0007669"/>
    <property type="project" value="UniProtKB-KW"/>
</dbReference>
<proteinExistence type="inferred from homology"/>
<evidence type="ECO:0000313" key="12">
    <source>
        <dbReference type="EMBL" id="GEL93909.1"/>
    </source>
</evidence>
<evidence type="ECO:0000256" key="3">
    <source>
        <dbReference type="ARBA" id="ARBA00022679"/>
    </source>
</evidence>
<dbReference type="GO" id="GO:0005524">
    <property type="term" value="F:ATP binding"/>
    <property type="evidence" value="ECO:0007669"/>
    <property type="project" value="UniProtKB-KW"/>
</dbReference>
<evidence type="ECO:0000259" key="11">
    <source>
        <dbReference type="PROSITE" id="PS50943"/>
    </source>
</evidence>
<dbReference type="PROSITE" id="PS50943">
    <property type="entry name" value="HTH_CROC1"/>
    <property type="match status" value="1"/>
</dbReference>
<keyword evidence="3" id="KW-0808">Transferase</keyword>
<keyword evidence="2" id="KW-1277">Toxin-antitoxin system</keyword>
<evidence type="ECO:0000256" key="9">
    <source>
        <dbReference type="ARBA" id="ARBA00038276"/>
    </source>
</evidence>
<dbReference type="AlphaFoldDB" id="A0A511J861"/>
<accession>A0A511J861</accession>
<dbReference type="Pfam" id="PF01909">
    <property type="entry name" value="NTP_transf_2"/>
    <property type="match status" value="1"/>
</dbReference>
<dbReference type="InterPro" id="IPR043519">
    <property type="entry name" value="NT_sf"/>
</dbReference>
<protein>
    <recommendedName>
        <fullName evidence="11">HTH cro/C1-type domain-containing protein</fullName>
    </recommendedName>
</protein>
<dbReference type="Gene3D" id="1.10.260.40">
    <property type="entry name" value="lambda repressor-like DNA-binding domains"/>
    <property type="match status" value="1"/>
</dbReference>
<dbReference type="EMBL" id="BJWG01000002">
    <property type="protein sequence ID" value="GEL93909.1"/>
    <property type="molecule type" value="Genomic_DNA"/>
</dbReference>
<evidence type="ECO:0000313" key="13">
    <source>
        <dbReference type="Proteomes" id="UP000321720"/>
    </source>
</evidence>
<keyword evidence="13" id="KW-1185">Reference proteome</keyword>
<evidence type="ECO:0000256" key="2">
    <source>
        <dbReference type="ARBA" id="ARBA00022649"/>
    </source>
</evidence>
<comment type="cofactor">
    <cofactor evidence="1">
        <name>Mg(2+)</name>
        <dbReference type="ChEBI" id="CHEBI:18420"/>
    </cofactor>
</comment>